<dbReference type="GO" id="GO:0005739">
    <property type="term" value="C:mitochondrion"/>
    <property type="evidence" value="ECO:0007669"/>
    <property type="project" value="UniProtKB-SubCell"/>
</dbReference>
<dbReference type="EMBL" id="CAJFCJ010000006">
    <property type="protein sequence ID" value="CAD5116077.1"/>
    <property type="molecule type" value="Genomic_DNA"/>
</dbReference>
<keyword evidence="11" id="KW-0547">Nucleotide-binding</keyword>
<comment type="function">
    <text evidence="1 11">Functions in the biosynthesis of the anionic phospholipids phosphatidylglycerol and cardiolipin.</text>
</comment>
<evidence type="ECO:0000256" key="10">
    <source>
        <dbReference type="ARBA" id="ARBA00048586"/>
    </source>
</evidence>
<evidence type="ECO:0000256" key="6">
    <source>
        <dbReference type="ARBA" id="ARBA00022737"/>
    </source>
</evidence>
<evidence type="ECO:0000256" key="2">
    <source>
        <dbReference type="ARBA" id="ARBA00005042"/>
    </source>
</evidence>
<dbReference type="GO" id="GO:0032049">
    <property type="term" value="P:cardiolipin biosynthetic process"/>
    <property type="evidence" value="ECO:0007669"/>
    <property type="project" value="InterPro"/>
</dbReference>
<comment type="caution">
    <text evidence="13">The sequence shown here is derived from an EMBL/GenBank/DDBJ whole genome shotgun (WGS) entry which is preliminary data.</text>
</comment>
<dbReference type="EC" id="2.7.8.5" evidence="11"/>
<dbReference type="PANTHER" id="PTHR12586">
    <property type="entry name" value="CDP-DIACYLGLYCEROL--SERINE O-PHOSPHATIDYLTRANSFERASE"/>
    <property type="match status" value="1"/>
</dbReference>
<keyword evidence="6" id="KW-0677">Repeat</keyword>
<comment type="catalytic activity">
    <reaction evidence="10 11">
        <text>a CDP-1,2-diacyl-sn-glycerol + sn-glycerol 3-phosphate = a 1,2-diacyl-sn-glycero-3-phospho-(1'-sn-glycero-3'-phosphate) + CMP + H(+)</text>
        <dbReference type="Rhea" id="RHEA:12593"/>
        <dbReference type="ChEBI" id="CHEBI:15378"/>
        <dbReference type="ChEBI" id="CHEBI:57597"/>
        <dbReference type="ChEBI" id="CHEBI:58332"/>
        <dbReference type="ChEBI" id="CHEBI:60110"/>
        <dbReference type="ChEBI" id="CHEBI:60377"/>
        <dbReference type="EC" id="2.7.8.5"/>
    </reaction>
</comment>
<evidence type="ECO:0000256" key="3">
    <source>
        <dbReference type="ARBA" id="ARBA00010682"/>
    </source>
</evidence>
<dbReference type="Gene3D" id="3.30.870.10">
    <property type="entry name" value="Endonuclease Chain A"/>
    <property type="match status" value="2"/>
</dbReference>
<keyword evidence="4 11" id="KW-0444">Lipid biosynthesis</keyword>
<dbReference type="PANTHER" id="PTHR12586:SF1">
    <property type="entry name" value="CDP-DIACYLGLYCEROL--GLYCEROL-3-PHOSPHATE 3-PHOSPHATIDYLTRANSFERASE, MITOCHONDRIAL"/>
    <property type="match status" value="1"/>
</dbReference>
<evidence type="ECO:0000313" key="14">
    <source>
        <dbReference type="Proteomes" id="UP000549394"/>
    </source>
</evidence>
<accession>A0A7I8VJ60</accession>
<evidence type="ECO:0000256" key="9">
    <source>
        <dbReference type="ARBA" id="ARBA00023264"/>
    </source>
</evidence>
<dbReference type="SMART" id="SM00155">
    <property type="entry name" value="PLDc"/>
    <property type="match status" value="2"/>
</dbReference>
<evidence type="ECO:0000313" key="13">
    <source>
        <dbReference type="EMBL" id="CAD5116077.1"/>
    </source>
</evidence>
<dbReference type="InterPro" id="IPR001736">
    <property type="entry name" value="PLipase_D/transphosphatidylase"/>
</dbReference>
<dbReference type="GO" id="GO:0008444">
    <property type="term" value="F:CDP-diacylglycerol-glycerol-3-phosphate 3-phosphatidyltransferase activity"/>
    <property type="evidence" value="ECO:0007669"/>
    <property type="project" value="UniProtKB-EC"/>
</dbReference>
<comment type="similarity">
    <text evidence="3 11">Belongs to the CDP-alcohol phosphatidyltransferase class-II family.</text>
</comment>
<dbReference type="SUPFAM" id="SSF56024">
    <property type="entry name" value="Phospholipase D/nuclease"/>
    <property type="match status" value="1"/>
</dbReference>
<comment type="pathway">
    <text evidence="2 11">Phospholipid metabolism; phosphatidylglycerol biosynthesis; phosphatidylglycerol from CDP-diacylglycerol: step 1/2.</text>
</comment>
<dbReference type="GO" id="GO:0005524">
    <property type="term" value="F:ATP binding"/>
    <property type="evidence" value="ECO:0007669"/>
    <property type="project" value="UniProtKB-KW"/>
</dbReference>
<protein>
    <recommendedName>
        <fullName evidence="11">CDP-diacylglycerol--glycerol-3-phosphate 3-phosphatidyltransferase</fullName>
        <ecNumber evidence="11">2.7.8.5</ecNumber>
    </recommendedName>
</protein>
<keyword evidence="11" id="KW-0067">ATP-binding</keyword>
<dbReference type="PIRSF" id="PIRSF000850">
    <property type="entry name" value="Phospholipase_D_PSS"/>
    <property type="match status" value="1"/>
</dbReference>
<dbReference type="UniPathway" id="UPA00084">
    <property type="reaction ID" value="UER00503"/>
</dbReference>
<evidence type="ECO:0000256" key="1">
    <source>
        <dbReference type="ARBA" id="ARBA00003537"/>
    </source>
</evidence>
<evidence type="ECO:0000256" key="7">
    <source>
        <dbReference type="ARBA" id="ARBA00023098"/>
    </source>
</evidence>
<feature type="domain" description="PLD phosphodiesterase" evidence="12">
    <location>
        <begin position="143"/>
        <end position="169"/>
    </location>
</feature>
<name>A0A7I8VJ60_9ANNE</name>
<proteinExistence type="inferred from homology"/>
<comment type="subcellular location">
    <subcellularLocation>
        <location evidence="11">Mitochondrion</location>
    </subcellularLocation>
</comment>
<evidence type="ECO:0000259" key="12">
    <source>
        <dbReference type="SMART" id="SM00155"/>
    </source>
</evidence>
<dbReference type="CDD" id="cd09135">
    <property type="entry name" value="PLDc_PGS1_euk_1"/>
    <property type="match status" value="1"/>
</dbReference>
<keyword evidence="5 11" id="KW-0808">Transferase</keyword>
<feature type="domain" description="PLD phosphodiesterase" evidence="12">
    <location>
        <begin position="377"/>
        <end position="410"/>
    </location>
</feature>
<keyword evidence="9 11" id="KW-1208">Phospholipid metabolism</keyword>
<dbReference type="CDD" id="cd09137">
    <property type="entry name" value="PLDc_PGS1_euk_2"/>
    <property type="match status" value="1"/>
</dbReference>
<dbReference type="OrthoDB" id="10250191at2759"/>
<evidence type="ECO:0000256" key="4">
    <source>
        <dbReference type="ARBA" id="ARBA00022516"/>
    </source>
</evidence>
<dbReference type="InterPro" id="IPR016270">
    <property type="entry name" value="PGS1"/>
</dbReference>
<keyword evidence="7 11" id="KW-0443">Lipid metabolism</keyword>
<gene>
    <name evidence="13" type="ORF">DGYR_LOCUS4737</name>
</gene>
<reference evidence="13 14" key="1">
    <citation type="submission" date="2020-08" db="EMBL/GenBank/DDBJ databases">
        <authorList>
            <person name="Hejnol A."/>
        </authorList>
    </citation>
    <scope>NUCLEOTIDE SEQUENCE [LARGE SCALE GENOMIC DNA]</scope>
</reference>
<evidence type="ECO:0000256" key="5">
    <source>
        <dbReference type="ARBA" id="ARBA00022679"/>
    </source>
</evidence>
<sequence>MKNEREANSQIDLKKFSWIKQHAPCFRIQPDHVDIIYEPAEFYDTLKDQVSRAKDRIVLSSLYIGTGPKEVGLIDEIEKALKSNDRLKVTILTDFTRGTRGDQNTCTLVQKLKNYNNVTICMYHSPDLRGILKKILPQKFNEVVGLSHMKICVFDDNLIMTGANLSADYFTNRQDRYFHLTHCKQLANFLSGIVQVVCEFSFHLNKNGLLYFHKETEDFEKEIDFHPFDDNIDPSGENFRTKFHRSMAELVEKFKNEPTSSQNDQKTTVEIYPLIQMFPINIDVDNRVTHQLITDASESATIHITSGYFNLTPDFEDAVLQSTSTFSILTASPEVNGFFGARGVLGAIPDAYTLIEKQFFEKLDNESKIEIFEYFRKDWTYHAKGMWFYFENKLYPSLTLIGSPNYGFRSVFRDLEVELAILTDDLSLQMKLHRERLNLYKKSTKVSDETFQRPSRRIPLWVKFVTKYIRKFF</sequence>
<keyword evidence="8 11" id="KW-0594">Phospholipid biosynthesis</keyword>
<organism evidence="13 14">
    <name type="scientific">Dimorphilus gyrociliatus</name>
    <dbReference type="NCBI Taxonomy" id="2664684"/>
    <lineage>
        <taxon>Eukaryota</taxon>
        <taxon>Metazoa</taxon>
        <taxon>Spiralia</taxon>
        <taxon>Lophotrochozoa</taxon>
        <taxon>Annelida</taxon>
        <taxon>Polychaeta</taxon>
        <taxon>Polychaeta incertae sedis</taxon>
        <taxon>Dinophilidae</taxon>
        <taxon>Dimorphilus</taxon>
    </lineage>
</organism>
<evidence type="ECO:0000256" key="11">
    <source>
        <dbReference type="RuleBase" id="RU365024"/>
    </source>
</evidence>
<dbReference type="Proteomes" id="UP000549394">
    <property type="component" value="Unassembled WGS sequence"/>
</dbReference>
<keyword evidence="11" id="KW-0496">Mitochondrion</keyword>
<evidence type="ECO:0000256" key="8">
    <source>
        <dbReference type="ARBA" id="ARBA00023209"/>
    </source>
</evidence>
<dbReference type="AlphaFoldDB" id="A0A7I8VJ60"/>
<keyword evidence="14" id="KW-1185">Reference proteome</keyword>